<accession>A0A183JMG9</accession>
<evidence type="ECO:0000313" key="3">
    <source>
        <dbReference type="WBParaSite" id="SCUD_0000390101-mRNA-1"/>
    </source>
</evidence>
<evidence type="ECO:0000313" key="2">
    <source>
        <dbReference type="Proteomes" id="UP000279833"/>
    </source>
</evidence>
<protein>
    <submittedName>
        <fullName evidence="1 3">Uncharacterized protein</fullName>
    </submittedName>
</protein>
<organism evidence="3">
    <name type="scientific">Schistosoma curassoni</name>
    <dbReference type="NCBI Taxonomy" id="6186"/>
    <lineage>
        <taxon>Eukaryota</taxon>
        <taxon>Metazoa</taxon>
        <taxon>Spiralia</taxon>
        <taxon>Lophotrochozoa</taxon>
        <taxon>Platyhelminthes</taxon>
        <taxon>Trematoda</taxon>
        <taxon>Digenea</taxon>
        <taxon>Strigeidida</taxon>
        <taxon>Schistosomatoidea</taxon>
        <taxon>Schistosomatidae</taxon>
        <taxon>Schistosoma</taxon>
    </lineage>
</organism>
<dbReference type="WBParaSite" id="SCUD_0000390101-mRNA-1">
    <property type="protein sequence ID" value="SCUD_0000390101-mRNA-1"/>
    <property type="gene ID" value="SCUD_0000390101"/>
</dbReference>
<proteinExistence type="predicted"/>
<dbReference type="EMBL" id="UZAK01004702">
    <property type="protein sequence ID" value="VDO85214.1"/>
    <property type="molecule type" value="Genomic_DNA"/>
</dbReference>
<reference evidence="1 2" key="2">
    <citation type="submission" date="2018-11" db="EMBL/GenBank/DDBJ databases">
        <authorList>
            <consortium name="Pathogen Informatics"/>
        </authorList>
    </citation>
    <scope>NUCLEOTIDE SEQUENCE [LARGE SCALE GENOMIC DNA]</scope>
    <source>
        <strain evidence="1">Dakar</strain>
        <strain evidence="2">Dakar, Senegal</strain>
    </source>
</reference>
<evidence type="ECO:0000313" key="1">
    <source>
        <dbReference type="EMBL" id="VDO85214.1"/>
    </source>
</evidence>
<reference evidence="3" key="1">
    <citation type="submission" date="2016-06" db="UniProtKB">
        <authorList>
            <consortium name="WormBaseParasite"/>
        </authorList>
    </citation>
    <scope>IDENTIFICATION</scope>
</reference>
<dbReference type="Proteomes" id="UP000279833">
    <property type="component" value="Unassembled WGS sequence"/>
</dbReference>
<keyword evidence="2" id="KW-1185">Reference proteome</keyword>
<dbReference type="AlphaFoldDB" id="A0A183JMG9"/>
<sequence length="51" mass="5550">MIYRLHISSWCVGPIPTSCVLDVLSYTQRAIIISSSPTSTPSNSECNCFNG</sequence>
<name>A0A183JMG9_9TREM</name>
<gene>
    <name evidence="1" type="ORF">SCUD_LOCUS3901</name>
</gene>